<evidence type="ECO:0000259" key="1">
    <source>
        <dbReference type="Pfam" id="PF00814"/>
    </source>
</evidence>
<organism evidence="2 3">
    <name type="scientific">SAR86 cluster bacterium</name>
    <dbReference type="NCBI Taxonomy" id="2030880"/>
    <lineage>
        <taxon>Bacteria</taxon>
        <taxon>Pseudomonadati</taxon>
        <taxon>Pseudomonadota</taxon>
        <taxon>Gammaproteobacteria</taxon>
        <taxon>SAR86 cluster</taxon>
    </lineage>
</organism>
<dbReference type="EMBL" id="SHBE01000001">
    <property type="protein sequence ID" value="RZO27230.1"/>
    <property type="molecule type" value="Genomic_DNA"/>
</dbReference>
<evidence type="ECO:0000313" key="3">
    <source>
        <dbReference type="Proteomes" id="UP000315825"/>
    </source>
</evidence>
<reference evidence="2 3" key="1">
    <citation type="submission" date="2019-02" db="EMBL/GenBank/DDBJ databases">
        <title>Prokaryotic population dynamics and viral predation in marine succession experiment using metagenomics: the confinement effect.</title>
        <authorList>
            <person name="Haro-Moreno J.M."/>
            <person name="Rodriguez-Valera F."/>
            <person name="Lopez-Perez M."/>
        </authorList>
    </citation>
    <scope>NUCLEOTIDE SEQUENCE [LARGE SCALE GENOMIC DNA]</scope>
    <source>
        <strain evidence="2">MED-G159</strain>
    </source>
</reference>
<dbReference type="Proteomes" id="UP000315825">
    <property type="component" value="Unassembled WGS sequence"/>
</dbReference>
<sequence length="195" mass="22475">MNILSIDLTSENHYISIFYLGEYYNFEFKEEDKTKRNDWDKKIETIEANINSFDILNIDVCIYAAGPGSYTGARLAYTFLSSLEFINSTPFYAISNLSAIAANEKEMIPVIFGNNKDIFYQQDGKDVYCQDLSRVQLLGKKLIGIQPDIEALDKLLDKNSIAKSMIQIFLEDKKNILKENFPNYIKQLDYRKIDG</sequence>
<accession>A0A520N174</accession>
<gene>
    <name evidence="2" type="ORF">EVA92_00355</name>
</gene>
<name>A0A520N174_9GAMM</name>
<proteinExistence type="predicted"/>
<dbReference type="Gene3D" id="3.30.420.40">
    <property type="match status" value="1"/>
</dbReference>
<dbReference type="SUPFAM" id="SSF53067">
    <property type="entry name" value="Actin-like ATPase domain"/>
    <property type="match status" value="1"/>
</dbReference>
<protein>
    <recommendedName>
        <fullName evidence="1">Gcp-like domain-containing protein</fullName>
    </recommendedName>
</protein>
<comment type="caution">
    <text evidence="2">The sequence shown here is derived from an EMBL/GenBank/DDBJ whole genome shotgun (WGS) entry which is preliminary data.</text>
</comment>
<feature type="domain" description="Gcp-like" evidence="1">
    <location>
        <begin position="55"/>
        <end position="127"/>
    </location>
</feature>
<dbReference type="Pfam" id="PF00814">
    <property type="entry name" value="TsaD"/>
    <property type="match status" value="1"/>
</dbReference>
<evidence type="ECO:0000313" key="2">
    <source>
        <dbReference type="EMBL" id="RZO27230.1"/>
    </source>
</evidence>
<dbReference type="AlphaFoldDB" id="A0A520N174"/>
<dbReference type="InterPro" id="IPR000905">
    <property type="entry name" value="Gcp-like_dom"/>
</dbReference>
<dbReference type="InterPro" id="IPR043129">
    <property type="entry name" value="ATPase_NBD"/>
</dbReference>